<evidence type="ECO:0000313" key="2">
    <source>
        <dbReference type="Proteomes" id="UP000001593"/>
    </source>
</evidence>
<name>A8DWK6_NEMVE</name>
<proteinExistence type="predicted"/>
<dbReference type="InterPro" id="IPR011990">
    <property type="entry name" value="TPR-like_helical_dom_sf"/>
</dbReference>
<dbReference type="SUPFAM" id="SSF81901">
    <property type="entry name" value="HCP-like"/>
    <property type="match status" value="1"/>
</dbReference>
<dbReference type="Proteomes" id="UP000001593">
    <property type="component" value="Unassembled WGS sequence"/>
</dbReference>
<accession>A8DWK6</accession>
<dbReference type="AlphaFoldDB" id="A8DWK6"/>
<dbReference type="InParanoid" id="A8DWK6"/>
<sequence length="216" mass="24280">MGNCPEDQKTPYEWLMLARKTASTRAAQGDAAAMYQMNSATAELEWLEKAAEAGHGEAQWLLANRYKEGRGTFFWPGSREEAAEKWLKASAESGYVPGMMEYAEILYKRNDLEPVRYWVKKAAEAGYIKAVFSYASYVAHMPDQLHYPLDRVTGYGLISLIAKLDGGGGSALNAQEFLPEIAEKMTPDQIKQAEAFANEWQKNHPPLSYFVNKYGF</sequence>
<evidence type="ECO:0008006" key="3">
    <source>
        <dbReference type="Google" id="ProtNLM"/>
    </source>
</evidence>
<dbReference type="Gene3D" id="1.25.40.10">
    <property type="entry name" value="Tetratricopeptide repeat domain"/>
    <property type="match status" value="1"/>
</dbReference>
<evidence type="ECO:0000313" key="1">
    <source>
        <dbReference type="EMBL" id="EDO25404.1"/>
    </source>
</evidence>
<dbReference type="HOGENOM" id="CLU_1278984_0_0_1"/>
<organism evidence="1 2">
    <name type="scientific">Nematostella vectensis</name>
    <name type="common">Starlet sea anemone</name>
    <dbReference type="NCBI Taxonomy" id="45351"/>
    <lineage>
        <taxon>Eukaryota</taxon>
        <taxon>Metazoa</taxon>
        <taxon>Cnidaria</taxon>
        <taxon>Anthozoa</taxon>
        <taxon>Hexacorallia</taxon>
        <taxon>Actiniaria</taxon>
        <taxon>Edwardsiidae</taxon>
        <taxon>Nematostella</taxon>
    </lineage>
</organism>
<reference evidence="1 2" key="1">
    <citation type="journal article" date="2007" name="Science">
        <title>Sea anemone genome reveals ancestral eumetazoan gene repertoire and genomic organization.</title>
        <authorList>
            <person name="Putnam N.H."/>
            <person name="Srivastava M."/>
            <person name="Hellsten U."/>
            <person name="Dirks B."/>
            <person name="Chapman J."/>
            <person name="Salamov A."/>
            <person name="Terry A."/>
            <person name="Shapiro H."/>
            <person name="Lindquist E."/>
            <person name="Kapitonov V.V."/>
            <person name="Jurka J."/>
            <person name="Genikhovich G."/>
            <person name="Grigoriev I.V."/>
            <person name="Lucas S.M."/>
            <person name="Steele R.E."/>
            <person name="Finnerty J.R."/>
            <person name="Technau U."/>
            <person name="Martindale M.Q."/>
            <person name="Rokhsar D.S."/>
        </authorList>
    </citation>
    <scope>NUCLEOTIDE SEQUENCE [LARGE SCALE GENOMIC DNA]</scope>
    <source>
        <strain evidence="2">CH2 X CH6</strain>
    </source>
</reference>
<gene>
    <name evidence="1" type="ORF">NEMVEDRAFT_v1g226028</name>
</gene>
<dbReference type="EMBL" id="DS479794">
    <property type="protein sequence ID" value="EDO25404.1"/>
    <property type="molecule type" value="Genomic_DNA"/>
</dbReference>
<keyword evidence="2" id="KW-1185">Reference proteome</keyword>
<protein>
    <recommendedName>
        <fullName evidence="3">Sel1 repeat family protein</fullName>
    </recommendedName>
</protein>